<sequence>MYPRLLPSLVVLAASVFCASGARADDREVVQREFDRLSALNAPEPATPGAWKPHSGPRAAQQLYERLNEMGYAPAGADDASVAAALRTFQRAHGLAESGVLNAATRAQLVRDRASRLARLRQRLDADAARPVDWSAERLVVVNVPAYELRAFDLGQVFLQSPVVVGRPTRPTPEMAVNMRAIKYNPTWTPPPTILKEDLIPLLGRDPGAIGRRGLVVLDSRGRQIDPAGLGAMSPRGFHAAGYKLYQPAGERNALGRLKFEITSTDSVYLHDTNHRNDFGKPVRALSSGCVRVQRYLPLAAWLMQRDEAAIEERIRRGRTVVEPAPQIPVYLVYWLADVREGHVVYYPDIYGRLDRAEPPPAAPPRPAEPGVVATQVASTAEPPPAGAVERPAFGGTAVRSALDWSGVPPAAGLPQLH</sequence>
<name>A0A4R2L3S5_9GAMM</name>
<feature type="chain" id="PRO_5020720501" evidence="9">
    <location>
        <begin position="25"/>
        <end position="418"/>
    </location>
</feature>
<evidence type="ECO:0000256" key="7">
    <source>
        <dbReference type="PROSITE-ProRule" id="PRU01373"/>
    </source>
</evidence>
<dbReference type="AlphaFoldDB" id="A0A4R2L3S5"/>
<evidence type="ECO:0000256" key="2">
    <source>
        <dbReference type="ARBA" id="ARBA00005992"/>
    </source>
</evidence>
<feature type="region of interest" description="Disordered" evidence="8">
    <location>
        <begin position="358"/>
        <end position="393"/>
    </location>
</feature>
<evidence type="ECO:0000256" key="1">
    <source>
        <dbReference type="ARBA" id="ARBA00004752"/>
    </source>
</evidence>
<dbReference type="CDD" id="cd16913">
    <property type="entry name" value="YkuD_like"/>
    <property type="match status" value="1"/>
</dbReference>
<keyword evidence="4 7" id="KW-0133">Cell shape</keyword>
<keyword evidence="6 7" id="KW-0961">Cell wall biogenesis/degradation</keyword>
<evidence type="ECO:0000259" key="10">
    <source>
        <dbReference type="PROSITE" id="PS52029"/>
    </source>
</evidence>
<dbReference type="InterPro" id="IPR005490">
    <property type="entry name" value="LD_TPept_cat_dom"/>
</dbReference>
<keyword evidence="9" id="KW-0732">Signal</keyword>
<dbReference type="Proteomes" id="UP000295765">
    <property type="component" value="Unassembled WGS sequence"/>
</dbReference>
<dbReference type="GO" id="GO:0009252">
    <property type="term" value="P:peptidoglycan biosynthetic process"/>
    <property type="evidence" value="ECO:0007669"/>
    <property type="project" value="UniProtKB-UniPathway"/>
</dbReference>
<dbReference type="SUPFAM" id="SSF141523">
    <property type="entry name" value="L,D-transpeptidase catalytic domain-like"/>
    <property type="match status" value="1"/>
</dbReference>
<dbReference type="PROSITE" id="PS52029">
    <property type="entry name" value="LD_TPASE"/>
    <property type="match status" value="1"/>
</dbReference>
<feature type="compositionally biased region" description="Pro residues" evidence="8">
    <location>
        <begin position="359"/>
        <end position="368"/>
    </location>
</feature>
<dbReference type="RefSeq" id="WP_132541758.1">
    <property type="nucleotide sequence ID" value="NZ_SLWY01000009.1"/>
</dbReference>
<dbReference type="Gene3D" id="1.10.101.10">
    <property type="entry name" value="PGBD-like superfamily/PGBD"/>
    <property type="match status" value="1"/>
</dbReference>
<organism evidence="11 12">
    <name type="scientific">Plasticicumulans lactativorans</name>
    <dbReference type="NCBI Taxonomy" id="1133106"/>
    <lineage>
        <taxon>Bacteria</taxon>
        <taxon>Pseudomonadati</taxon>
        <taxon>Pseudomonadota</taxon>
        <taxon>Gammaproteobacteria</taxon>
        <taxon>Candidatus Competibacteraceae</taxon>
        <taxon>Plasticicumulans</taxon>
    </lineage>
</organism>
<dbReference type="Pfam" id="PF03734">
    <property type="entry name" value="YkuD"/>
    <property type="match status" value="1"/>
</dbReference>
<dbReference type="GO" id="GO:0004180">
    <property type="term" value="F:carboxypeptidase activity"/>
    <property type="evidence" value="ECO:0007669"/>
    <property type="project" value="UniProtKB-ARBA"/>
</dbReference>
<dbReference type="InterPro" id="IPR036365">
    <property type="entry name" value="PGBD-like_sf"/>
</dbReference>
<dbReference type="Gene3D" id="2.40.440.10">
    <property type="entry name" value="L,D-transpeptidase catalytic domain-like"/>
    <property type="match status" value="1"/>
</dbReference>
<dbReference type="InterPro" id="IPR002477">
    <property type="entry name" value="Peptidoglycan-bd-like"/>
</dbReference>
<dbReference type="Pfam" id="PF01471">
    <property type="entry name" value="PG_binding_1"/>
    <property type="match status" value="1"/>
</dbReference>
<comment type="similarity">
    <text evidence="2">Belongs to the YkuD family.</text>
</comment>
<evidence type="ECO:0000256" key="3">
    <source>
        <dbReference type="ARBA" id="ARBA00022679"/>
    </source>
</evidence>
<gene>
    <name evidence="11" type="ORF">EV699_10927</name>
</gene>
<feature type="active site" description="Proton donor/acceptor" evidence="7">
    <location>
        <position position="271"/>
    </location>
</feature>
<dbReference type="GO" id="GO:0071555">
    <property type="term" value="P:cell wall organization"/>
    <property type="evidence" value="ECO:0007669"/>
    <property type="project" value="UniProtKB-UniRule"/>
</dbReference>
<dbReference type="GO" id="GO:0008360">
    <property type="term" value="P:regulation of cell shape"/>
    <property type="evidence" value="ECO:0007669"/>
    <property type="project" value="UniProtKB-UniRule"/>
</dbReference>
<dbReference type="PANTHER" id="PTHR41533:SF1">
    <property type="entry name" value="L,D-TRANSPEPTIDASE YCBB-RELATED"/>
    <property type="match status" value="1"/>
</dbReference>
<evidence type="ECO:0000256" key="6">
    <source>
        <dbReference type="ARBA" id="ARBA00023316"/>
    </source>
</evidence>
<proteinExistence type="inferred from homology"/>
<dbReference type="EMBL" id="SLWY01000009">
    <property type="protein sequence ID" value="TCO81187.1"/>
    <property type="molecule type" value="Genomic_DNA"/>
</dbReference>
<comment type="caution">
    <text evidence="11">The sequence shown here is derived from an EMBL/GenBank/DDBJ whole genome shotgun (WGS) entry which is preliminary data.</text>
</comment>
<dbReference type="UniPathway" id="UPA00219"/>
<reference evidence="11 12" key="1">
    <citation type="submission" date="2019-03" db="EMBL/GenBank/DDBJ databases">
        <title>Genomic Encyclopedia of Type Strains, Phase IV (KMG-IV): sequencing the most valuable type-strain genomes for metagenomic binning, comparative biology and taxonomic classification.</title>
        <authorList>
            <person name="Goeker M."/>
        </authorList>
    </citation>
    <scope>NUCLEOTIDE SEQUENCE [LARGE SCALE GENOMIC DNA]</scope>
    <source>
        <strain evidence="11 12">DSM 25287</strain>
    </source>
</reference>
<feature type="domain" description="L,D-TPase catalytic" evidence="10">
    <location>
        <begin position="138"/>
        <end position="324"/>
    </location>
</feature>
<feature type="active site" description="Nucleophile" evidence="7">
    <location>
        <position position="290"/>
    </location>
</feature>
<evidence type="ECO:0000256" key="4">
    <source>
        <dbReference type="ARBA" id="ARBA00022960"/>
    </source>
</evidence>
<evidence type="ECO:0000256" key="5">
    <source>
        <dbReference type="ARBA" id="ARBA00022984"/>
    </source>
</evidence>
<evidence type="ECO:0000313" key="11">
    <source>
        <dbReference type="EMBL" id="TCO81187.1"/>
    </source>
</evidence>
<dbReference type="GO" id="GO:0016740">
    <property type="term" value="F:transferase activity"/>
    <property type="evidence" value="ECO:0007669"/>
    <property type="project" value="UniProtKB-KW"/>
</dbReference>
<accession>A0A4R2L3S5</accession>
<feature type="signal peptide" evidence="9">
    <location>
        <begin position="1"/>
        <end position="24"/>
    </location>
</feature>
<evidence type="ECO:0000256" key="9">
    <source>
        <dbReference type="SAM" id="SignalP"/>
    </source>
</evidence>
<dbReference type="InterPro" id="IPR052905">
    <property type="entry name" value="LD-transpeptidase_YkuD-like"/>
</dbReference>
<keyword evidence="5 7" id="KW-0573">Peptidoglycan synthesis</keyword>
<dbReference type="SUPFAM" id="SSF47090">
    <property type="entry name" value="PGBD-like"/>
    <property type="match status" value="1"/>
</dbReference>
<dbReference type="InterPro" id="IPR036366">
    <property type="entry name" value="PGBDSf"/>
</dbReference>
<dbReference type="InterPro" id="IPR038063">
    <property type="entry name" value="Transpep_catalytic_dom"/>
</dbReference>
<protein>
    <submittedName>
        <fullName evidence="11">Putative peptidoglycan binding protein</fullName>
    </submittedName>
</protein>
<keyword evidence="12" id="KW-1185">Reference proteome</keyword>
<evidence type="ECO:0000313" key="12">
    <source>
        <dbReference type="Proteomes" id="UP000295765"/>
    </source>
</evidence>
<evidence type="ECO:0000256" key="8">
    <source>
        <dbReference type="SAM" id="MobiDB-lite"/>
    </source>
</evidence>
<dbReference type="OrthoDB" id="9778545at2"/>
<dbReference type="PANTHER" id="PTHR41533">
    <property type="entry name" value="L,D-TRANSPEPTIDASE HI_1667-RELATED"/>
    <property type="match status" value="1"/>
</dbReference>
<comment type="pathway">
    <text evidence="1 7">Cell wall biogenesis; peptidoglycan biosynthesis.</text>
</comment>
<keyword evidence="3" id="KW-0808">Transferase</keyword>